<protein>
    <submittedName>
        <fullName evidence="8">LPS O-antigen length regulator</fullName>
    </submittedName>
</protein>
<dbReference type="EMBL" id="CP021659">
    <property type="protein sequence ID" value="AWK13391.1"/>
    <property type="molecule type" value="Genomic_DNA"/>
</dbReference>
<keyword evidence="2" id="KW-1003">Cell membrane</keyword>
<dbReference type="Pfam" id="PF02706">
    <property type="entry name" value="Wzz"/>
    <property type="match status" value="1"/>
</dbReference>
<dbReference type="GO" id="GO:0005886">
    <property type="term" value="C:plasma membrane"/>
    <property type="evidence" value="ECO:0007669"/>
    <property type="project" value="UniProtKB-SubCell"/>
</dbReference>
<evidence type="ECO:0000313" key="9">
    <source>
        <dbReference type="Proteomes" id="UP000261875"/>
    </source>
</evidence>
<evidence type="ECO:0000256" key="5">
    <source>
        <dbReference type="ARBA" id="ARBA00023136"/>
    </source>
</evidence>
<evidence type="ECO:0000313" key="8">
    <source>
        <dbReference type="EMBL" id="AWK13391.1"/>
    </source>
</evidence>
<keyword evidence="9" id="KW-1185">Reference proteome</keyword>
<dbReference type="SUPFAM" id="SSF160355">
    <property type="entry name" value="Bacterial polysaccharide co-polymerase-like"/>
    <property type="match status" value="1"/>
</dbReference>
<dbReference type="PANTHER" id="PTHR32309:SF13">
    <property type="entry name" value="FERRIC ENTEROBACTIN TRANSPORT PROTEIN FEPE"/>
    <property type="match status" value="1"/>
</dbReference>
<feature type="transmembrane region" description="Helical" evidence="6">
    <location>
        <begin position="342"/>
        <end position="361"/>
    </location>
</feature>
<proteinExistence type="predicted"/>
<dbReference type="Gene3D" id="3.30.1890.10">
    <property type="entry name" value="FepE-like"/>
    <property type="match status" value="1"/>
</dbReference>
<dbReference type="Proteomes" id="UP000261875">
    <property type="component" value="Chromosome"/>
</dbReference>
<evidence type="ECO:0000259" key="7">
    <source>
        <dbReference type="Pfam" id="PF02706"/>
    </source>
</evidence>
<evidence type="ECO:0000256" key="1">
    <source>
        <dbReference type="ARBA" id="ARBA00004651"/>
    </source>
</evidence>
<dbReference type="NCBIfam" id="NF007699">
    <property type="entry name" value="PRK10381.1"/>
    <property type="match status" value="1"/>
</dbReference>
<comment type="subcellular location">
    <subcellularLocation>
        <location evidence="1">Cell membrane</location>
        <topology evidence="1">Multi-pass membrane protein</topology>
    </subcellularLocation>
</comment>
<gene>
    <name evidence="8" type="ORF">CCS41_00995</name>
</gene>
<feature type="domain" description="Polysaccharide chain length determinant N-terminal" evidence="7">
    <location>
        <begin position="28"/>
        <end position="125"/>
    </location>
</feature>
<organism evidence="8 9">
    <name type="scientific">Candidatus Fukatsuia symbiotica</name>
    <dbReference type="NCBI Taxonomy" id="1878942"/>
    <lineage>
        <taxon>Bacteria</taxon>
        <taxon>Pseudomonadati</taxon>
        <taxon>Pseudomonadota</taxon>
        <taxon>Gammaproteobacteria</taxon>
        <taxon>Enterobacterales</taxon>
        <taxon>Yersiniaceae</taxon>
        <taxon>Candidatus Fukatsuia</taxon>
    </lineage>
</organism>
<evidence type="ECO:0000256" key="2">
    <source>
        <dbReference type="ARBA" id="ARBA00022475"/>
    </source>
</evidence>
<evidence type="ECO:0000256" key="3">
    <source>
        <dbReference type="ARBA" id="ARBA00022692"/>
    </source>
</evidence>
<sequence length="374" mass="42246">MNEEIKRNQNVDAMSNNYDFSSLSSSKDEIDLFELFSIIVKSKKTILWMTLLFAIVAAGVCYLLPQKWTSTAVITSATDQQLQVLDKLSSELTVLGINIGIDSSYLLGTFEQSFDSADLREKYLINSDYFRLKMKENPIDKIQQRILIENIVNNNILSNSSLDKKDKENKHYNFYTLSYSAETPQDAYNLLQGYIDYVNAIVNKNVKIKIQRAVDIAKLNTDEQYRFDLLKAKNNLSVNIEKLKIAIAIANVAAVKTPVNGSGTFNDDDTFPITIGSYALNKKLESLQTIGDITTINADLLNRKLHLNQLNMLAIPKLTVMPFQYLQQASSSIKKNSPKSTFIVLLSVFMGLFCSVGYVLIRHFVKERKNQLAG</sequence>
<reference evidence="8 9" key="1">
    <citation type="submission" date="2017-05" db="EMBL/GenBank/DDBJ databases">
        <title>Genome sequence of Candidatus Fukatsuia symbiotica and Candidatus Hamiltonella defensa from Acyrthosiphon pisum strain 5D.</title>
        <authorList>
            <person name="Patel V.A."/>
            <person name="Chevignon G."/>
            <person name="Russell J.A."/>
            <person name="Oliver K.M."/>
        </authorList>
    </citation>
    <scope>NUCLEOTIDE SEQUENCE [LARGE SCALE GENOMIC DNA]</scope>
    <source>
        <strain evidence="8 9">5D</strain>
    </source>
</reference>
<keyword evidence="5 6" id="KW-0472">Membrane</keyword>
<keyword evidence="3 6" id="KW-0812">Transmembrane</keyword>
<name>A0A2U8I2R1_9GAMM</name>
<dbReference type="GO" id="GO:0004713">
    <property type="term" value="F:protein tyrosine kinase activity"/>
    <property type="evidence" value="ECO:0007669"/>
    <property type="project" value="TreeGrafter"/>
</dbReference>
<keyword evidence="4 6" id="KW-1133">Transmembrane helix</keyword>
<dbReference type="RefSeq" id="WP_072550359.1">
    <property type="nucleotide sequence ID" value="NZ_CP021659.1"/>
</dbReference>
<dbReference type="KEGG" id="fsm:CCS41_00995"/>
<dbReference type="Gene3D" id="1.10.287.210">
    <property type="match status" value="1"/>
</dbReference>
<dbReference type="InterPro" id="IPR003856">
    <property type="entry name" value="LPS_length_determ_N"/>
</dbReference>
<dbReference type="AlphaFoldDB" id="A0A2U8I2R1"/>
<dbReference type="InterPro" id="IPR050445">
    <property type="entry name" value="Bact_polysacc_biosynth/exp"/>
</dbReference>
<evidence type="ECO:0000256" key="4">
    <source>
        <dbReference type="ARBA" id="ARBA00022989"/>
    </source>
</evidence>
<dbReference type="OrthoDB" id="6565796at2"/>
<dbReference type="PANTHER" id="PTHR32309">
    <property type="entry name" value="TYROSINE-PROTEIN KINASE"/>
    <property type="match status" value="1"/>
</dbReference>
<evidence type="ECO:0000256" key="6">
    <source>
        <dbReference type="SAM" id="Phobius"/>
    </source>
</evidence>
<feature type="transmembrane region" description="Helical" evidence="6">
    <location>
        <begin position="46"/>
        <end position="65"/>
    </location>
</feature>
<accession>A0A2U8I2R1</accession>
<dbReference type="STRING" id="1878942.GCA_900128755_00532"/>